<sequence>MSSFLSLKFTDHLKIYSVSKKFSSALTYGFFYYNVTHQPSKLSVKIF</sequence>
<evidence type="ECO:0000313" key="1">
    <source>
        <dbReference type="EMBL" id="CAL98274.1"/>
    </source>
</evidence>
<proteinExistence type="predicted"/>
<evidence type="ECO:0000313" key="2">
    <source>
        <dbReference type="Proteomes" id="UP000000364"/>
    </source>
</evidence>
<accession>A2RLV1</accession>
<organism evidence="1 2">
    <name type="scientific">Lactococcus lactis subsp. cremoris (strain MG1363)</name>
    <dbReference type="NCBI Taxonomy" id="416870"/>
    <lineage>
        <taxon>Bacteria</taxon>
        <taxon>Bacillati</taxon>
        <taxon>Bacillota</taxon>
        <taxon>Bacilli</taxon>
        <taxon>Lactobacillales</taxon>
        <taxon>Streptococcaceae</taxon>
        <taxon>Lactococcus</taxon>
        <taxon>Lactococcus cremoris subsp. cremoris</taxon>
    </lineage>
</organism>
<dbReference type="AlphaFoldDB" id="A2RLV1"/>
<dbReference type="EMBL" id="AM406671">
    <property type="protein sequence ID" value="CAL98274.1"/>
    <property type="molecule type" value="Genomic_DNA"/>
</dbReference>
<name>A2RLV1_LACLM</name>
<gene>
    <name evidence="1" type="ordered locus">llmg_1701</name>
</gene>
<dbReference type="HOGENOM" id="CLU_3169503_0_0_9"/>
<protein>
    <submittedName>
        <fullName evidence="1">Uncharacterized protein</fullName>
    </submittedName>
</protein>
<dbReference type="KEGG" id="llm:llmg_1701"/>
<reference evidence="1 2" key="1">
    <citation type="journal article" date="2007" name="J. Bacteriol.">
        <title>The complete genome sequence of the lactic acid bacterial paradigm Lactococcus lactis subsp. cremoris MG1363.</title>
        <authorList>
            <person name="Wegmann U."/>
            <person name="O'Connell-Motherway M."/>
            <person name="Zomer A."/>
            <person name="Buist G."/>
            <person name="Shearman C."/>
            <person name="Canchaya C."/>
            <person name="Ventura M."/>
            <person name="Goesmann A."/>
            <person name="Gasson M.J."/>
            <person name="Kuipers O.P."/>
            <person name="van Sinderen D."/>
            <person name="Kok J."/>
        </authorList>
    </citation>
    <scope>NUCLEOTIDE SEQUENCE [LARGE SCALE GENOMIC DNA]</scope>
    <source>
        <strain evidence="1 2">MG1363</strain>
    </source>
</reference>
<dbReference type="Proteomes" id="UP000000364">
    <property type="component" value="Chromosome"/>
</dbReference>